<keyword evidence="2" id="KW-0813">Transport</keyword>
<dbReference type="InterPro" id="IPR005746">
    <property type="entry name" value="Thioredoxin"/>
</dbReference>
<reference evidence="11 12" key="1">
    <citation type="submission" date="2017-05" db="EMBL/GenBank/DDBJ databases">
        <authorList>
            <person name="Song R."/>
            <person name="Chenine A.L."/>
            <person name="Ruprecht R.M."/>
        </authorList>
    </citation>
    <scope>NUCLEOTIDE SEQUENCE [LARGE SCALE GENOMIC DNA]</scope>
    <source>
        <strain evidence="11 12">CECT 8898</strain>
    </source>
</reference>
<protein>
    <recommendedName>
        <fullName evidence="6 7">Thioredoxin</fullName>
    </recommendedName>
</protein>
<evidence type="ECO:0000313" key="12">
    <source>
        <dbReference type="Proteomes" id="UP000207598"/>
    </source>
</evidence>
<evidence type="ECO:0000256" key="5">
    <source>
        <dbReference type="ARBA" id="ARBA00023284"/>
    </source>
</evidence>
<evidence type="ECO:0000256" key="3">
    <source>
        <dbReference type="ARBA" id="ARBA00022982"/>
    </source>
</evidence>
<keyword evidence="4 9" id="KW-1015">Disulfide bond</keyword>
<dbReference type="CDD" id="cd02947">
    <property type="entry name" value="TRX_family"/>
    <property type="match status" value="1"/>
</dbReference>
<dbReference type="PANTHER" id="PTHR45663">
    <property type="entry name" value="GEO12009P1"/>
    <property type="match status" value="1"/>
</dbReference>
<evidence type="ECO:0000256" key="4">
    <source>
        <dbReference type="ARBA" id="ARBA00023157"/>
    </source>
</evidence>
<feature type="site" description="Contributes to redox potential value" evidence="8">
    <location>
        <position position="33"/>
    </location>
</feature>
<keyword evidence="3" id="KW-0249">Electron transport</keyword>
<name>A0A238JQ03_9RHOB</name>
<feature type="active site" description="Nucleophile" evidence="8">
    <location>
        <position position="34"/>
    </location>
</feature>
<dbReference type="NCBIfam" id="TIGR01068">
    <property type="entry name" value="thioredoxin"/>
    <property type="match status" value="1"/>
</dbReference>
<comment type="similarity">
    <text evidence="1 7">Belongs to the thioredoxin family.</text>
</comment>
<evidence type="ECO:0000256" key="9">
    <source>
        <dbReference type="PIRSR" id="PIRSR000077-4"/>
    </source>
</evidence>
<dbReference type="InterPro" id="IPR013766">
    <property type="entry name" value="Thioredoxin_domain"/>
</dbReference>
<dbReference type="AlphaFoldDB" id="A0A238JQ03"/>
<evidence type="ECO:0000259" key="10">
    <source>
        <dbReference type="PROSITE" id="PS51352"/>
    </source>
</evidence>
<accession>A0A238JQ03</accession>
<dbReference type="PIRSF" id="PIRSF000077">
    <property type="entry name" value="Thioredoxin"/>
    <property type="match status" value="1"/>
</dbReference>
<dbReference type="PRINTS" id="PR00421">
    <property type="entry name" value="THIOREDOXIN"/>
</dbReference>
<sequence>MATVAVTDATFDAEVKNSDIPVVVDFWAEWCGPCRQIGPALEEIAEEMKGKVKIVKVDVDSNPNTPAQMGVRGIPALFIFKDGKAVSNLAGARPKAALQSWINDSI</sequence>
<dbReference type="Proteomes" id="UP000207598">
    <property type="component" value="Unassembled WGS sequence"/>
</dbReference>
<feature type="site" description="Deprotonates C-terminal active site Cys" evidence="8">
    <location>
        <position position="25"/>
    </location>
</feature>
<evidence type="ECO:0000313" key="11">
    <source>
        <dbReference type="EMBL" id="SMX32533.1"/>
    </source>
</evidence>
<evidence type="ECO:0000256" key="1">
    <source>
        <dbReference type="ARBA" id="ARBA00008987"/>
    </source>
</evidence>
<feature type="active site" description="Nucleophile" evidence="8">
    <location>
        <position position="31"/>
    </location>
</feature>
<dbReference type="GO" id="GO:0015035">
    <property type="term" value="F:protein-disulfide reductase activity"/>
    <property type="evidence" value="ECO:0007669"/>
    <property type="project" value="UniProtKB-UniRule"/>
</dbReference>
<dbReference type="Pfam" id="PF00085">
    <property type="entry name" value="Thioredoxin"/>
    <property type="match status" value="1"/>
</dbReference>
<dbReference type="PANTHER" id="PTHR45663:SF11">
    <property type="entry name" value="GEO12009P1"/>
    <property type="match status" value="1"/>
</dbReference>
<evidence type="ECO:0000256" key="6">
    <source>
        <dbReference type="NCBIfam" id="TIGR01068"/>
    </source>
</evidence>
<dbReference type="FunFam" id="3.40.30.10:FF:000001">
    <property type="entry name" value="Thioredoxin"/>
    <property type="match status" value="1"/>
</dbReference>
<dbReference type="SUPFAM" id="SSF52833">
    <property type="entry name" value="Thioredoxin-like"/>
    <property type="match status" value="1"/>
</dbReference>
<dbReference type="GO" id="GO:0005829">
    <property type="term" value="C:cytosol"/>
    <property type="evidence" value="ECO:0007669"/>
    <property type="project" value="TreeGrafter"/>
</dbReference>
<feature type="domain" description="Thioredoxin" evidence="10">
    <location>
        <begin position="1"/>
        <end position="106"/>
    </location>
</feature>
<evidence type="ECO:0000256" key="2">
    <source>
        <dbReference type="ARBA" id="ARBA00022448"/>
    </source>
</evidence>
<keyword evidence="5 9" id="KW-0676">Redox-active center</keyword>
<feature type="disulfide bond" description="Redox-active" evidence="9">
    <location>
        <begin position="31"/>
        <end position="34"/>
    </location>
</feature>
<dbReference type="InterPro" id="IPR036249">
    <property type="entry name" value="Thioredoxin-like_sf"/>
</dbReference>
<dbReference type="RefSeq" id="WP_094019162.1">
    <property type="nucleotide sequence ID" value="NZ_FXYF01000001.1"/>
</dbReference>
<dbReference type="Gene3D" id="3.40.30.10">
    <property type="entry name" value="Glutaredoxin"/>
    <property type="match status" value="1"/>
</dbReference>
<keyword evidence="12" id="KW-1185">Reference proteome</keyword>
<dbReference type="OrthoDB" id="9790390at2"/>
<proteinExistence type="inferred from homology"/>
<dbReference type="InterPro" id="IPR017937">
    <property type="entry name" value="Thioredoxin_CS"/>
</dbReference>
<organism evidence="11 12">
    <name type="scientific">Maliponia aquimaris</name>
    <dbReference type="NCBI Taxonomy" id="1673631"/>
    <lineage>
        <taxon>Bacteria</taxon>
        <taxon>Pseudomonadati</taxon>
        <taxon>Pseudomonadota</taxon>
        <taxon>Alphaproteobacteria</taxon>
        <taxon>Rhodobacterales</taxon>
        <taxon>Paracoccaceae</taxon>
        <taxon>Maliponia</taxon>
    </lineage>
</organism>
<dbReference type="GO" id="GO:0045454">
    <property type="term" value="P:cell redox homeostasis"/>
    <property type="evidence" value="ECO:0007669"/>
    <property type="project" value="TreeGrafter"/>
</dbReference>
<gene>
    <name evidence="11" type="primary">trxA_1</name>
    <name evidence="11" type="ORF">MAA8898_00272</name>
</gene>
<evidence type="ECO:0000256" key="7">
    <source>
        <dbReference type="PIRNR" id="PIRNR000077"/>
    </source>
</evidence>
<dbReference type="PROSITE" id="PS51352">
    <property type="entry name" value="THIOREDOXIN_2"/>
    <property type="match status" value="1"/>
</dbReference>
<dbReference type="PROSITE" id="PS00194">
    <property type="entry name" value="THIOREDOXIN_1"/>
    <property type="match status" value="1"/>
</dbReference>
<feature type="site" description="Contributes to redox potential value" evidence="8">
    <location>
        <position position="32"/>
    </location>
</feature>
<dbReference type="EMBL" id="FXYF01000001">
    <property type="protein sequence ID" value="SMX32533.1"/>
    <property type="molecule type" value="Genomic_DNA"/>
</dbReference>
<evidence type="ECO:0000256" key="8">
    <source>
        <dbReference type="PIRSR" id="PIRSR000077-1"/>
    </source>
</evidence>